<evidence type="ECO:0008006" key="4">
    <source>
        <dbReference type="Google" id="ProtNLM"/>
    </source>
</evidence>
<keyword evidence="3" id="KW-1185">Reference proteome</keyword>
<feature type="region of interest" description="Disordered" evidence="1">
    <location>
        <begin position="21"/>
        <end position="46"/>
    </location>
</feature>
<name>A0ABX3N6K4_9FLAO</name>
<accession>A0ABX3N6K4</accession>
<dbReference type="EMBL" id="MBDS01000017">
    <property type="protein sequence ID" value="OPB87059.1"/>
    <property type="molecule type" value="Genomic_DNA"/>
</dbReference>
<dbReference type="Pfam" id="PF19777">
    <property type="entry name" value="DUF6263"/>
    <property type="match status" value="1"/>
</dbReference>
<dbReference type="RefSeq" id="WP_078779166.1">
    <property type="nucleotide sequence ID" value="NZ_MBDS01000017.1"/>
</dbReference>
<dbReference type="InterPro" id="IPR046230">
    <property type="entry name" value="DUF6263"/>
</dbReference>
<dbReference type="PROSITE" id="PS51257">
    <property type="entry name" value="PROKAR_LIPOPROTEIN"/>
    <property type="match status" value="1"/>
</dbReference>
<feature type="compositionally biased region" description="Polar residues" evidence="1">
    <location>
        <begin position="328"/>
        <end position="347"/>
    </location>
</feature>
<organism evidence="2 3">
    <name type="scientific">Elizabethkingia ursingii</name>
    <dbReference type="NCBI Taxonomy" id="1756150"/>
    <lineage>
        <taxon>Bacteria</taxon>
        <taxon>Pseudomonadati</taxon>
        <taxon>Bacteroidota</taxon>
        <taxon>Flavobacteriia</taxon>
        <taxon>Flavobacteriales</taxon>
        <taxon>Weeksellaceae</taxon>
        <taxon>Elizabethkingia</taxon>
    </lineage>
</organism>
<evidence type="ECO:0000256" key="1">
    <source>
        <dbReference type="SAM" id="MobiDB-lite"/>
    </source>
</evidence>
<comment type="caution">
    <text evidence="2">The sequence shown here is derived from an EMBL/GenBank/DDBJ whole genome shotgun (WGS) entry which is preliminary data.</text>
</comment>
<feature type="compositionally biased region" description="Low complexity" evidence="1">
    <location>
        <begin position="315"/>
        <end position="327"/>
    </location>
</feature>
<gene>
    <name evidence="2" type="ORF">BB021_11150</name>
</gene>
<feature type="compositionally biased region" description="Basic and acidic residues" evidence="1">
    <location>
        <begin position="21"/>
        <end position="32"/>
    </location>
</feature>
<evidence type="ECO:0000313" key="2">
    <source>
        <dbReference type="EMBL" id="OPB87059.1"/>
    </source>
</evidence>
<sequence length="347" mass="37647">MKKVLAFAAISLSLIACKKEGKTTETKTEGNKTETTTTETSPEAKAEVKAEVKPAISDSAGVYTLKYKLEKGKAYPFVLSQKDVQSMTMGDKTQSNTNETTDDMTFTVTNFDKGVYDVDVNFISKKQTGSVQGQTLSVDTNGAEPKNENLKIFWKVNKALMGNTLKMKMSETGKIISFEGFEPIYAKVNTAVNSAVKDANQRKALNEGFKQGFNQEALKAQFKTNINLFPEKGLKVGQSFTESNNLSPDGKLKSSTTFTLAKVENGVAEITVQGGIPKKTDKQSQNGVTQTISLQGIQNGSLKLDTQTGWMKSSALTMTSTQSQTLSDGKQTQSATQKNVSTTKINP</sequence>
<proteinExistence type="predicted"/>
<reference evidence="2 3" key="1">
    <citation type="submission" date="2016-07" db="EMBL/GenBank/DDBJ databases">
        <title>Revisiting the Taxonomy of the Elizabethkingia Genus based on Whole-Genome Sequencing, Optical Mapping, and MALDI-TOF.</title>
        <authorList>
            <person name="Nicholson A.C."/>
        </authorList>
    </citation>
    <scope>NUCLEOTIDE SEQUENCE [LARGE SCALE GENOMIC DNA]</scope>
    <source>
        <strain evidence="2 3">C1558</strain>
    </source>
</reference>
<protein>
    <recommendedName>
        <fullName evidence="4">Lipoprotein</fullName>
    </recommendedName>
</protein>
<dbReference type="Proteomes" id="UP000190016">
    <property type="component" value="Unassembled WGS sequence"/>
</dbReference>
<feature type="region of interest" description="Disordered" evidence="1">
    <location>
        <begin position="315"/>
        <end position="347"/>
    </location>
</feature>
<evidence type="ECO:0000313" key="3">
    <source>
        <dbReference type="Proteomes" id="UP000190016"/>
    </source>
</evidence>